<dbReference type="Proteomes" id="UP000516052">
    <property type="component" value="Chromosome"/>
</dbReference>
<keyword evidence="3" id="KW-1185">Reference proteome</keyword>
<sequence length="94" mass="10056">MRADDLNVDWFSSSYSNNQGGNCVQGGRITGAMALDWFSSSYSNNQGGECVQGGRMTSAMAVRDSKLPHGSAFVVTAAPWTTFITALRQNDLTA</sequence>
<dbReference type="KEGG" id="sroi:IAG44_39715"/>
<dbReference type="AlphaFoldDB" id="A0A7H0ITP4"/>
<name>A0A7H0ITP4_9ACTN</name>
<gene>
    <name evidence="2" type="ORF">IAG44_39715</name>
</gene>
<organism evidence="2 3">
    <name type="scientific">Streptomyces roseirectus</name>
    <dbReference type="NCBI Taxonomy" id="2768066"/>
    <lineage>
        <taxon>Bacteria</taxon>
        <taxon>Bacillati</taxon>
        <taxon>Actinomycetota</taxon>
        <taxon>Actinomycetes</taxon>
        <taxon>Kitasatosporales</taxon>
        <taxon>Streptomycetaceae</taxon>
        <taxon>Streptomyces</taxon>
    </lineage>
</organism>
<evidence type="ECO:0000259" key="1">
    <source>
        <dbReference type="Pfam" id="PF04149"/>
    </source>
</evidence>
<reference evidence="2 3" key="1">
    <citation type="submission" date="2020-08" db="EMBL/GenBank/DDBJ databases">
        <title>A novel species.</title>
        <authorList>
            <person name="Gao J."/>
        </authorList>
    </citation>
    <scope>NUCLEOTIDE SEQUENCE [LARGE SCALE GENOMIC DNA]</scope>
    <source>
        <strain evidence="2 3">CRXT-G-22</strain>
    </source>
</reference>
<evidence type="ECO:0000313" key="3">
    <source>
        <dbReference type="Proteomes" id="UP000516052"/>
    </source>
</evidence>
<protein>
    <submittedName>
        <fullName evidence="2">DUF397 domain-containing protein</fullName>
    </submittedName>
</protein>
<dbReference type="InterPro" id="IPR007278">
    <property type="entry name" value="DUF397"/>
</dbReference>
<dbReference type="Pfam" id="PF04149">
    <property type="entry name" value="DUF397"/>
    <property type="match status" value="1"/>
</dbReference>
<accession>A0A7H0ITP4</accession>
<proteinExistence type="predicted"/>
<feature type="domain" description="DUF397" evidence="1">
    <location>
        <begin position="36"/>
        <end position="88"/>
    </location>
</feature>
<evidence type="ECO:0000313" key="2">
    <source>
        <dbReference type="EMBL" id="QNP76160.1"/>
    </source>
</evidence>
<dbReference type="EMBL" id="CP060828">
    <property type="protein sequence ID" value="QNP76160.1"/>
    <property type="molecule type" value="Genomic_DNA"/>
</dbReference>